<dbReference type="EC" id="2.3.1.199" evidence="10"/>
<evidence type="ECO:0000256" key="7">
    <source>
        <dbReference type="ARBA" id="ARBA00023098"/>
    </source>
</evidence>
<evidence type="ECO:0000256" key="8">
    <source>
        <dbReference type="ARBA" id="ARBA00023136"/>
    </source>
</evidence>
<dbReference type="GO" id="GO:0019367">
    <property type="term" value="P:fatty acid elongation, saturated fatty acid"/>
    <property type="evidence" value="ECO:0007669"/>
    <property type="project" value="TreeGrafter"/>
</dbReference>
<gene>
    <name evidence="11" type="ORF">R5R35_010370</name>
</gene>
<keyword evidence="4" id="KW-0812">Transmembrane</keyword>
<keyword evidence="8" id="KW-0472">Membrane</keyword>
<keyword evidence="9 10" id="KW-0275">Fatty acid biosynthesis</keyword>
<keyword evidence="5 10" id="KW-0276">Fatty acid metabolism</keyword>
<evidence type="ECO:0000256" key="1">
    <source>
        <dbReference type="ARBA" id="ARBA00004141"/>
    </source>
</evidence>
<comment type="subcellular location">
    <subcellularLocation>
        <location evidence="1">Membrane</location>
        <topology evidence="1">Multi-pass membrane protein</topology>
    </subcellularLocation>
</comment>
<name>A0AAN9Z7T6_9ORTH</name>
<dbReference type="PANTHER" id="PTHR11157:SF69">
    <property type="entry name" value="ELONGATION OF VERY LONG CHAIN FATTY ACIDS PROTEIN 7"/>
    <property type="match status" value="1"/>
</dbReference>
<dbReference type="AlphaFoldDB" id="A0AAN9Z7T6"/>
<reference evidence="11 12" key="1">
    <citation type="submission" date="2024-03" db="EMBL/GenBank/DDBJ databases">
        <title>The genome assembly and annotation of the cricket Gryllus longicercus Weissman &amp; Gray.</title>
        <authorList>
            <person name="Szrajer S."/>
            <person name="Gray D."/>
            <person name="Ylla G."/>
        </authorList>
    </citation>
    <scope>NUCLEOTIDE SEQUENCE [LARGE SCALE GENOMIC DNA]</scope>
    <source>
        <strain evidence="11">DAG 2021-001</strain>
        <tissue evidence="11">Whole body minus gut</tissue>
    </source>
</reference>
<dbReference type="Pfam" id="PF01151">
    <property type="entry name" value="ELO"/>
    <property type="match status" value="1"/>
</dbReference>
<keyword evidence="3 10" id="KW-0808">Transferase</keyword>
<evidence type="ECO:0000256" key="4">
    <source>
        <dbReference type="ARBA" id="ARBA00022692"/>
    </source>
</evidence>
<sequence length="80" mass="9335">MEKFSPWCLLNDYPDEGDLEAVLFEGSKVYLANKVFDLSDTIFFVLRKKFNQITFLHVYHHVAMCLVGWAHLKFNHLGGE</sequence>
<dbReference type="PROSITE" id="PS01188">
    <property type="entry name" value="ELO"/>
    <property type="match status" value="1"/>
</dbReference>
<dbReference type="InterPro" id="IPR002076">
    <property type="entry name" value="ELO_fam"/>
</dbReference>
<comment type="similarity">
    <text evidence="10">Belongs to the ELO family.</text>
</comment>
<evidence type="ECO:0000256" key="2">
    <source>
        <dbReference type="ARBA" id="ARBA00022516"/>
    </source>
</evidence>
<evidence type="ECO:0000256" key="6">
    <source>
        <dbReference type="ARBA" id="ARBA00022989"/>
    </source>
</evidence>
<dbReference type="GO" id="GO:0034626">
    <property type="term" value="P:fatty acid elongation, polyunsaturated fatty acid"/>
    <property type="evidence" value="ECO:0007669"/>
    <property type="project" value="TreeGrafter"/>
</dbReference>
<dbReference type="GO" id="GO:0009922">
    <property type="term" value="F:fatty acid elongase activity"/>
    <property type="evidence" value="ECO:0007669"/>
    <property type="project" value="UniProtKB-EC"/>
</dbReference>
<dbReference type="GO" id="GO:0042761">
    <property type="term" value="P:very long-chain fatty acid biosynthetic process"/>
    <property type="evidence" value="ECO:0007669"/>
    <property type="project" value="TreeGrafter"/>
</dbReference>
<keyword evidence="12" id="KW-1185">Reference proteome</keyword>
<keyword evidence="2 10" id="KW-0444">Lipid biosynthesis</keyword>
<dbReference type="GO" id="GO:0034625">
    <property type="term" value="P:fatty acid elongation, monounsaturated fatty acid"/>
    <property type="evidence" value="ECO:0007669"/>
    <property type="project" value="TreeGrafter"/>
</dbReference>
<protein>
    <recommendedName>
        <fullName evidence="10">Elongation of very long chain fatty acids protein</fullName>
        <ecNumber evidence="10">2.3.1.199</ecNumber>
    </recommendedName>
    <alternativeName>
        <fullName evidence="10">Very-long-chain 3-oxoacyl-CoA synthase</fullName>
    </alternativeName>
</protein>
<keyword evidence="7 10" id="KW-0443">Lipid metabolism</keyword>
<dbReference type="Proteomes" id="UP001378592">
    <property type="component" value="Unassembled WGS sequence"/>
</dbReference>
<accession>A0AAN9Z7T6</accession>
<dbReference type="GO" id="GO:0030148">
    <property type="term" value="P:sphingolipid biosynthetic process"/>
    <property type="evidence" value="ECO:0007669"/>
    <property type="project" value="TreeGrafter"/>
</dbReference>
<dbReference type="InterPro" id="IPR030457">
    <property type="entry name" value="ELO_CS"/>
</dbReference>
<dbReference type="EMBL" id="JAZDUA010000037">
    <property type="protein sequence ID" value="KAK7871573.1"/>
    <property type="molecule type" value="Genomic_DNA"/>
</dbReference>
<comment type="caution">
    <text evidence="11">The sequence shown here is derived from an EMBL/GenBank/DDBJ whole genome shotgun (WGS) entry which is preliminary data.</text>
</comment>
<organism evidence="11 12">
    <name type="scientific">Gryllus longicercus</name>
    <dbReference type="NCBI Taxonomy" id="2509291"/>
    <lineage>
        <taxon>Eukaryota</taxon>
        <taxon>Metazoa</taxon>
        <taxon>Ecdysozoa</taxon>
        <taxon>Arthropoda</taxon>
        <taxon>Hexapoda</taxon>
        <taxon>Insecta</taxon>
        <taxon>Pterygota</taxon>
        <taxon>Neoptera</taxon>
        <taxon>Polyneoptera</taxon>
        <taxon>Orthoptera</taxon>
        <taxon>Ensifera</taxon>
        <taxon>Gryllidea</taxon>
        <taxon>Grylloidea</taxon>
        <taxon>Gryllidae</taxon>
        <taxon>Gryllinae</taxon>
        <taxon>Gryllus</taxon>
    </lineage>
</organism>
<dbReference type="PANTHER" id="PTHR11157">
    <property type="entry name" value="FATTY ACID ACYL TRANSFERASE-RELATED"/>
    <property type="match status" value="1"/>
</dbReference>
<evidence type="ECO:0000256" key="5">
    <source>
        <dbReference type="ARBA" id="ARBA00022832"/>
    </source>
</evidence>
<proteinExistence type="inferred from homology"/>
<evidence type="ECO:0000256" key="9">
    <source>
        <dbReference type="ARBA" id="ARBA00023160"/>
    </source>
</evidence>
<comment type="catalytic activity">
    <reaction evidence="10">
        <text>a very-long-chain acyl-CoA + malonyl-CoA + H(+) = a very-long-chain 3-oxoacyl-CoA + CO2 + CoA</text>
        <dbReference type="Rhea" id="RHEA:32727"/>
        <dbReference type="ChEBI" id="CHEBI:15378"/>
        <dbReference type="ChEBI" id="CHEBI:16526"/>
        <dbReference type="ChEBI" id="CHEBI:57287"/>
        <dbReference type="ChEBI" id="CHEBI:57384"/>
        <dbReference type="ChEBI" id="CHEBI:90725"/>
        <dbReference type="ChEBI" id="CHEBI:90736"/>
        <dbReference type="EC" id="2.3.1.199"/>
    </reaction>
</comment>
<evidence type="ECO:0000313" key="12">
    <source>
        <dbReference type="Proteomes" id="UP001378592"/>
    </source>
</evidence>
<evidence type="ECO:0000313" key="11">
    <source>
        <dbReference type="EMBL" id="KAK7871573.1"/>
    </source>
</evidence>
<evidence type="ECO:0000256" key="3">
    <source>
        <dbReference type="ARBA" id="ARBA00022679"/>
    </source>
</evidence>
<keyword evidence="6" id="KW-1133">Transmembrane helix</keyword>
<evidence type="ECO:0000256" key="10">
    <source>
        <dbReference type="RuleBase" id="RU361115"/>
    </source>
</evidence>
<dbReference type="GO" id="GO:0005789">
    <property type="term" value="C:endoplasmic reticulum membrane"/>
    <property type="evidence" value="ECO:0007669"/>
    <property type="project" value="TreeGrafter"/>
</dbReference>